<organism evidence="1 2">
    <name type="scientific">Luteolibacter rhizosphaerae</name>
    <dbReference type="NCBI Taxonomy" id="2989719"/>
    <lineage>
        <taxon>Bacteria</taxon>
        <taxon>Pseudomonadati</taxon>
        <taxon>Verrucomicrobiota</taxon>
        <taxon>Verrucomicrobiia</taxon>
        <taxon>Verrucomicrobiales</taxon>
        <taxon>Verrucomicrobiaceae</taxon>
        <taxon>Luteolibacter</taxon>
    </lineage>
</organism>
<reference evidence="1" key="1">
    <citation type="submission" date="2022-10" db="EMBL/GenBank/DDBJ databases">
        <title>Luteolibacter sp. GHJ8, whole genome shotgun sequencing project.</title>
        <authorList>
            <person name="Zhao G."/>
            <person name="Shen L."/>
        </authorList>
    </citation>
    <scope>NUCLEOTIDE SEQUENCE</scope>
    <source>
        <strain evidence="1">GHJ8</strain>
    </source>
</reference>
<gene>
    <name evidence="1" type="ORF">OJ996_01200</name>
</gene>
<keyword evidence="2" id="KW-1185">Reference proteome</keyword>
<comment type="caution">
    <text evidence="1">The sequence shown here is derived from an EMBL/GenBank/DDBJ whole genome shotgun (WGS) entry which is preliminary data.</text>
</comment>
<evidence type="ECO:0000313" key="1">
    <source>
        <dbReference type="EMBL" id="MCW1912168.1"/>
    </source>
</evidence>
<dbReference type="Proteomes" id="UP001165653">
    <property type="component" value="Unassembled WGS sequence"/>
</dbReference>
<sequence length="96" mass="10738">MADEVTAETQRSRRVAEFLIGKVVHEALEAVSEERNMKIDQKPERLSAHPEIGKQLGAVDRFESFARLQFNHDLVLHKQVDSVGVGNDQTLVGEGK</sequence>
<accession>A0ABT3FX83</accession>
<evidence type="ECO:0000313" key="2">
    <source>
        <dbReference type="Proteomes" id="UP001165653"/>
    </source>
</evidence>
<protein>
    <submittedName>
        <fullName evidence="1">Uncharacterized protein</fullName>
    </submittedName>
</protein>
<proteinExistence type="predicted"/>
<dbReference type="EMBL" id="JAPDDR010000001">
    <property type="protein sequence ID" value="MCW1912168.1"/>
    <property type="molecule type" value="Genomic_DNA"/>
</dbReference>
<name>A0ABT3FX83_9BACT</name>